<dbReference type="InterPro" id="IPR000719">
    <property type="entry name" value="Prot_kinase_dom"/>
</dbReference>
<sequence length="666" mass="72061">MRAYWEGRGYRFVSCDDDVIEGGFSSVHRVERGGRAYALKVQDNEDIDRLTMGESFVGSAVASHHQLCHENVIPIVEEHHTKQQKAFCMPFCKGGHLEDCRPTSEREAAGYFHQVLKALRYLHSKRITHNDVKLTNIVREERSAQSRVYLIDLDLLKVVPHHIDDHDTHDVANPNDADMNVELCHDAGGQRDPLRVETGRDIFAAGVSLIELLSCHENLPERLEFLEYCDRDDDTREPNEQVSVGVLMESLPGLSSSLYDLLAAMLSRDPLSRTTANEALTHPWFRAHLKAEQFAPAAAAAAVEDIMDDGPIDIAADSDASPAVVDHMMEDATPANGGAGGGSSASHVNVADDRTPDFPRRTFAQAESSRKGPPSHAAPVQLPTGTQQKLTLPIAARPPYPATNTHTIGTPCPSPSPAHPHAGPLMAGVAGAPYSPLSPLSRMDASPSFWSPHHQQHVARPQANIPTSTPTPTPTSPAYQPYQPLQHRFAGYSNVKPVLASDRSTVSTAASPTVAGIPRSSPQSAHMMPPQPAQSHHYSYLPQWGGPSASGGRYLPYARSVPPGYHGVHVWNSVRGYHLRHMSLPAAAAAAPPPALSPMQAGAGSSGSWPPRSPHSKGDTNFCMPTMPVPRCSFPLAMGVGTSSPSKDEKRAQRPCRTACSLLCIR</sequence>
<dbReference type="VEuPathDB" id="CryptoDB:Vbra_3496"/>
<dbReference type="GO" id="GO:0005737">
    <property type="term" value="C:cytoplasm"/>
    <property type="evidence" value="ECO:0007669"/>
    <property type="project" value="TreeGrafter"/>
</dbReference>
<dbReference type="Proteomes" id="UP000041254">
    <property type="component" value="Unassembled WGS sequence"/>
</dbReference>
<dbReference type="SUPFAM" id="SSF56112">
    <property type="entry name" value="Protein kinase-like (PK-like)"/>
    <property type="match status" value="1"/>
</dbReference>
<dbReference type="PANTHER" id="PTHR44167">
    <property type="entry name" value="OVARIAN-SPECIFIC SERINE/THREONINE-PROTEIN KINASE LOK-RELATED"/>
    <property type="match status" value="1"/>
</dbReference>
<name>A0A0G4H029_VITBC</name>
<evidence type="ECO:0000256" key="1">
    <source>
        <dbReference type="SAM" id="MobiDB-lite"/>
    </source>
</evidence>
<dbReference type="PANTHER" id="PTHR44167:SF24">
    <property type="entry name" value="SERINE_THREONINE-PROTEIN KINASE CHK2"/>
    <property type="match status" value="1"/>
</dbReference>
<dbReference type="CDD" id="cd00180">
    <property type="entry name" value="PKc"/>
    <property type="match status" value="1"/>
</dbReference>
<dbReference type="GO" id="GO:0044773">
    <property type="term" value="P:mitotic DNA damage checkpoint signaling"/>
    <property type="evidence" value="ECO:0007669"/>
    <property type="project" value="TreeGrafter"/>
</dbReference>
<feature type="region of interest" description="Disordered" evidence="1">
    <location>
        <begin position="330"/>
        <end position="383"/>
    </location>
</feature>
<evidence type="ECO:0000313" key="4">
    <source>
        <dbReference type="Proteomes" id="UP000041254"/>
    </source>
</evidence>
<evidence type="ECO:0000313" key="3">
    <source>
        <dbReference type="EMBL" id="CEM36904.1"/>
    </source>
</evidence>
<dbReference type="Pfam" id="PF00069">
    <property type="entry name" value="Pkinase"/>
    <property type="match status" value="1"/>
</dbReference>
<dbReference type="SMART" id="SM00220">
    <property type="entry name" value="S_TKc"/>
    <property type="match status" value="1"/>
</dbReference>
<dbReference type="GO" id="GO:0005634">
    <property type="term" value="C:nucleus"/>
    <property type="evidence" value="ECO:0007669"/>
    <property type="project" value="TreeGrafter"/>
</dbReference>
<proteinExistence type="predicted"/>
<dbReference type="PROSITE" id="PS50011">
    <property type="entry name" value="PROTEIN_KINASE_DOM"/>
    <property type="match status" value="1"/>
</dbReference>
<organism evidence="3 4">
    <name type="scientific">Vitrella brassicaformis (strain CCMP3155)</name>
    <dbReference type="NCBI Taxonomy" id="1169540"/>
    <lineage>
        <taxon>Eukaryota</taxon>
        <taxon>Sar</taxon>
        <taxon>Alveolata</taxon>
        <taxon>Colpodellida</taxon>
        <taxon>Vitrellaceae</taxon>
        <taxon>Vitrella</taxon>
    </lineage>
</organism>
<reference evidence="3 4" key="1">
    <citation type="submission" date="2014-11" db="EMBL/GenBank/DDBJ databases">
        <authorList>
            <person name="Zhu J."/>
            <person name="Qi W."/>
            <person name="Song R."/>
        </authorList>
    </citation>
    <scope>NUCLEOTIDE SEQUENCE [LARGE SCALE GENOMIC DNA]</scope>
</reference>
<dbReference type="InParanoid" id="A0A0G4H029"/>
<dbReference type="Gene3D" id="1.10.510.10">
    <property type="entry name" value="Transferase(Phosphotransferase) domain 1"/>
    <property type="match status" value="1"/>
</dbReference>
<dbReference type="EMBL" id="CDMY01000908">
    <property type="protein sequence ID" value="CEM36904.1"/>
    <property type="molecule type" value="Genomic_DNA"/>
</dbReference>
<dbReference type="InterPro" id="IPR011009">
    <property type="entry name" value="Kinase-like_dom_sf"/>
</dbReference>
<feature type="region of interest" description="Disordered" evidence="1">
    <location>
        <begin position="590"/>
        <end position="622"/>
    </location>
</feature>
<feature type="region of interest" description="Disordered" evidence="1">
    <location>
        <begin position="448"/>
        <end position="481"/>
    </location>
</feature>
<feature type="region of interest" description="Disordered" evidence="1">
    <location>
        <begin position="504"/>
        <end position="536"/>
    </location>
</feature>
<accession>A0A0G4H029</accession>
<gene>
    <name evidence="3" type="ORF">Vbra_3496</name>
</gene>
<dbReference type="GO" id="GO:0004674">
    <property type="term" value="F:protein serine/threonine kinase activity"/>
    <property type="evidence" value="ECO:0007669"/>
    <property type="project" value="TreeGrafter"/>
</dbReference>
<dbReference type="GO" id="GO:0005524">
    <property type="term" value="F:ATP binding"/>
    <property type="evidence" value="ECO:0007669"/>
    <property type="project" value="InterPro"/>
</dbReference>
<dbReference type="AlphaFoldDB" id="A0A0G4H029"/>
<feature type="domain" description="Protein kinase" evidence="2">
    <location>
        <begin position="13"/>
        <end position="285"/>
    </location>
</feature>
<evidence type="ECO:0000259" key="2">
    <source>
        <dbReference type="PROSITE" id="PS50011"/>
    </source>
</evidence>
<keyword evidence="4" id="KW-1185">Reference proteome</keyword>
<dbReference type="STRING" id="1169540.A0A0G4H029"/>
<feature type="compositionally biased region" description="Basic and acidic residues" evidence="1">
    <location>
        <begin position="350"/>
        <end position="360"/>
    </location>
</feature>
<protein>
    <recommendedName>
        <fullName evidence="2">Protein kinase domain-containing protein</fullName>
    </recommendedName>
</protein>